<dbReference type="Proteomes" id="UP000198406">
    <property type="component" value="Unassembled WGS sequence"/>
</dbReference>
<organism evidence="3 4">
    <name type="scientific">Fistulifera solaris</name>
    <name type="common">Oleaginous diatom</name>
    <dbReference type="NCBI Taxonomy" id="1519565"/>
    <lineage>
        <taxon>Eukaryota</taxon>
        <taxon>Sar</taxon>
        <taxon>Stramenopiles</taxon>
        <taxon>Ochrophyta</taxon>
        <taxon>Bacillariophyta</taxon>
        <taxon>Bacillariophyceae</taxon>
        <taxon>Bacillariophycidae</taxon>
        <taxon>Naviculales</taxon>
        <taxon>Naviculaceae</taxon>
        <taxon>Fistulifera</taxon>
    </lineage>
</organism>
<reference evidence="3 4" key="1">
    <citation type="journal article" date="2015" name="Plant Cell">
        <title>Oil accumulation by the oleaginous diatom Fistulifera solaris as revealed by the genome and transcriptome.</title>
        <authorList>
            <person name="Tanaka T."/>
            <person name="Maeda Y."/>
            <person name="Veluchamy A."/>
            <person name="Tanaka M."/>
            <person name="Abida H."/>
            <person name="Marechal E."/>
            <person name="Bowler C."/>
            <person name="Muto M."/>
            <person name="Sunaga Y."/>
            <person name="Tanaka M."/>
            <person name="Yoshino T."/>
            <person name="Taniguchi T."/>
            <person name="Fukuda Y."/>
            <person name="Nemoto M."/>
            <person name="Matsumoto M."/>
            <person name="Wong P.S."/>
            <person name="Aburatani S."/>
            <person name="Fujibuchi W."/>
        </authorList>
    </citation>
    <scope>NUCLEOTIDE SEQUENCE [LARGE SCALE GENOMIC DNA]</scope>
    <source>
        <strain evidence="3 4">JPCC DA0580</strain>
    </source>
</reference>
<keyword evidence="1" id="KW-0175">Coiled coil</keyword>
<evidence type="ECO:0000256" key="1">
    <source>
        <dbReference type="SAM" id="Coils"/>
    </source>
</evidence>
<feature type="compositionally biased region" description="Basic and acidic residues" evidence="2">
    <location>
        <begin position="78"/>
        <end position="87"/>
    </location>
</feature>
<feature type="coiled-coil region" evidence="1">
    <location>
        <begin position="200"/>
        <end position="284"/>
    </location>
</feature>
<feature type="region of interest" description="Disordered" evidence="2">
    <location>
        <begin position="45"/>
        <end position="93"/>
    </location>
</feature>
<dbReference type="InParanoid" id="A0A1Z5KC69"/>
<evidence type="ECO:0000256" key="2">
    <source>
        <dbReference type="SAM" id="MobiDB-lite"/>
    </source>
</evidence>
<proteinExistence type="predicted"/>
<feature type="coiled-coil region" evidence="1">
    <location>
        <begin position="119"/>
        <end position="146"/>
    </location>
</feature>
<name>A0A1Z5KC69_FISSO</name>
<sequence>MDSDESHAVMDSEDELKLTKSKLKVLQLVVKKMKKKSTVLSAHWEKRMAQEKERQTKTLGDLESAQKKLANAESALTNEKKRHEKQMETLTSDYETSLSKSAKKISDLTKREVSYQGDLKAYEIKIIQMEEKIANMAEDRRKMEADWKNELFRHKTILDNQRRKEEELLAELGDVYAERDELIVKLEEIRQSRRVDKEAIERAQRSLAASEEKVSIIQGKYTTLLVKRDDSQQKIQKLRQEIAAIEGRNRLLEDKVQYAPKVIEAGLQEEIEMLRGTIVELRIQHNFQLMKQQRETETQLARMRDEHYKQVQQYRKAVMERNDTAEKKGLWRPVRTLFRRK</sequence>
<gene>
    <name evidence="3" type="ORF">FisN_12Hu375</name>
</gene>
<evidence type="ECO:0000313" key="4">
    <source>
        <dbReference type="Proteomes" id="UP000198406"/>
    </source>
</evidence>
<dbReference type="AlphaFoldDB" id="A0A1Z5KC69"/>
<protein>
    <submittedName>
        <fullName evidence="3">Uncharacterized protein</fullName>
    </submittedName>
</protein>
<feature type="compositionally biased region" description="Basic and acidic residues" evidence="2">
    <location>
        <begin position="45"/>
        <end position="56"/>
    </location>
</feature>
<dbReference type="EMBL" id="BDSP01000203">
    <property type="protein sequence ID" value="GAX23796.1"/>
    <property type="molecule type" value="Genomic_DNA"/>
</dbReference>
<accession>A0A1Z5KC69</accession>
<comment type="caution">
    <text evidence="3">The sequence shown here is derived from an EMBL/GenBank/DDBJ whole genome shotgun (WGS) entry which is preliminary data.</text>
</comment>
<evidence type="ECO:0000313" key="3">
    <source>
        <dbReference type="EMBL" id="GAX23796.1"/>
    </source>
</evidence>
<keyword evidence="4" id="KW-1185">Reference proteome</keyword>